<dbReference type="Gene3D" id="2.40.170.20">
    <property type="entry name" value="TonB-dependent receptor, beta-barrel domain"/>
    <property type="match status" value="1"/>
</dbReference>
<evidence type="ECO:0000256" key="3">
    <source>
        <dbReference type="ARBA" id="ARBA00023237"/>
    </source>
</evidence>
<dbReference type="Pfam" id="PF07715">
    <property type="entry name" value="Plug"/>
    <property type="match status" value="1"/>
</dbReference>
<feature type="signal peptide" evidence="5">
    <location>
        <begin position="1"/>
        <end position="30"/>
    </location>
</feature>
<reference evidence="8" key="1">
    <citation type="submission" date="2023-07" db="EMBL/GenBank/DDBJ databases">
        <title>Genome content predicts the carbon catabolic preferences of heterotrophic bacteria.</title>
        <authorList>
            <person name="Gralka M."/>
        </authorList>
    </citation>
    <scope>NUCLEOTIDE SEQUENCE</scope>
    <source>
        <strain evidence="8">I3M17_2</strain>
    </source>
</reference>
<dbReference type="InterPro" id="IPR012910">
    <property type="entry name" value="Plug_dom"/>
</dbReference>
<dbReference type="Pfam" id="PF00593">
    <property type="entry name" value="TonB_dep_Rec_b-barrel"/>
    <property type="match status" value="1"/>
</dbReference>
<name>A0AAW7X8A8_9GAMM</name>
<dbReference type="Proteomes" id="UP001169760">
    <property type="component" value="Unassembled WGS sequence"/>
</dbReference>
<comment type="similarity">
    <text evidence="4">Belongs to the TonB-dependent receptor family.</text>
</comment>
<keyword evidence="8" id="KW-0675">Receptor</keyword>
<dbReference type="GO" id="GO:0009279">
    <property type="term" value="C:cell outer membrane"/>
    <property type="evidence" value="ECO:0007669"/>
    <property type="project" value="UniProtKB-SubCell"/>
</dbReference>
<protein>
    <submittedName>
        <fullName evidence="8">TonB-dependent receptor</fullName>
    </submittedName>
</protein>
<comment type="subcellular location">
    <subcellularLocation>
        <location evidence="1 4">Cell outer membrane</location>
    </subcellularLocation>
</comment>
<keyword evidence="5" id="KW-0732">Signal</keyword>
<keyword evidence="4" id="KW-0798">TonB box</keyword>
<keyword evidence="2 4" id="KW-0472">Membrane</keyword>
<dbReference type="InterPro" id="IPR010104">
    <property type="entry name" value="TonB_rcpt_bac"/>
</dbReference>
<dbReference type="NCBIfam" id="TIGR01782">
    <property type="entry name" value="TonB-Xanth-Caul"/>
    <property type="match status" value="1"/>
</dbReference>
<dbReference type="PANTHER" id="PTHR40980">
    <property type="entry name" value="PLUG DOMAIN-CONTAINING PROTEIN"/>
    <property type="match status" value="1"/>
</dbReference>
<evidence type="ECO:0000256" key="1">
    <source>
        <dbReference type="ARBA" id="ARBA00004442"/>
    </source>
</evidence>
<dbReference type="InterPro" id="IPR037066">
    <property type="entry name" value="Plug_dom_sf"/>
</dbReference>
<keyword evidence="3" id="KW-0998">Cell outer membrane</keyword>
<dbReference type="AlphaFoldDB" id="A0AAW7X8A8"/>
<dbReference type="InterPro" id="IPR000531">
    <property type="entry name" value="Beta-barrel_TonB"/>
</dbReference>
<accession>A0AAW7X8A8</accession>
<gene>
    <name evidence="8" type="ORF">Q4521_09295</name>
</gene>
<dbReference type="Gene3D" id="2.170.130.10">
    <property type="entry name" value="TonB-dependent receptor, plug domain"/>
    <property type="match status" value="1"/>
</dbReference>
<dbReference type="PANTHER" id="PTHR40980:SF3">
    <property type="entry name" value="TONB-DEPENDENT RECEPTOR-LIKE BETA-BARREL DOMAIN-CONTAINING PROTEIN"/>
    <property type="match status" value="1"/>
</dbReference>
<proteinExistence type="inferred from homology"/>
<dbReference type="EMBL" id="JAUOPB010000006">
    <property type="protein sequence ID" value="MDO6422667.1"/>
    <property type="molecule type" value="Genomic_DNA"/>
</dbReference>
<feature type="chain" id="PRO_5043767960" evidence="5">
    <location>
        <begin position="31"/>
        <end position="984"/>
    </location>
</feature>
<evidence type="ECO:0000259" key="6">
    <source>
        <dbReference type="Pfam" id="PF00593"/>
    </source>
</evidence>
<evidence type="ECO:0000256" key="4">
    <source>
        <dbReference type="RuleBase" id="RU003357"/>
    </source>
</evidence>
<feature type="domain" description="TonB-dependent receptor plug" evidence="7">
    <location>
        <begin position="54"/>
        <end position="157"/>
    </location>
</feature>
<dbReference type="SUPFAM" id="SSF56935">
    <property type="entry name" value="Porins"/>
    <property type="match status" value="1"/>
</dbReference>
<organism evidence="8 9">
    <name type="scientific">Saccharophagus degradans</name>
    <dbReference type="NCBI Taxonomy" id="86304"/>
    <lineage>
        <taxon>Bacteria</taxon>
        <taxon>Pseudomonadati</taxon>
        <taxon>Pseudomonadota</taxon>
        <taxon>Gammaproteobacteria</taxon>
        <taxon>Cellvibrionales</taxon>
        <taxon>Cellvibrionaceae</taxon>
        <taxon>Saccharophagus</taxon>
    </lineage>
</organism>
<feature type="domain" description="TonB-dependent receptor-like beta-barrel" evidence="6">
    <location>
        <begin position="448"/>
        <end position="951"/>
    </location>
</feature>
<evidence type="ECO:0000256" key="2">
    <source>
        <dbReference type="ARBA" id="ARBA00023136"/>
    </source>
</evidence>
<comment type="caution">
    <text evidence="8">The sequence shown here is derived from an EMBL/GenBank/DDBJ whole genome shotgun (WGS) entry which is preliminary data.</text>
</comment>
<dbReference type="RefSeq" id="WP_303492602.1">
    <property type="nucleotide sequence ID" value="NZ_JAUOPB010000006.1"/>
</dbReference>
<evidence type="ECO:0000259" key="7">
    <source>
        <dbReference type="Pfam" id="PF07715"/>
    </source>
</evidence>
<sequence length="984" mass="108507">MSRSITFKRRLLPICISAVAFSGVTSSTIAQEENYEEVIVTGIRGALTRAIDVKRDAGSVVDAISAEDIGKLPDATIADSLQRVTGIQIRRSAGEGSTVNVRGMPQVNTLLNGEQFLSAGSITTLQPNFTDIPAELLSRVDVIKSSEASTLSGGVAGTIDLRTQRPLDLAEGWTFVGAGELSDGSYTDDNGTKLSGFAGYHSDDFGALLSVSTSSATLANFRYGMYNDWWFRGYQEDGNWPGWSTPTDVTGDGDTNDAIFGTIDYGVTNRTSERDRTGISATVQYRVNDKVEVLGDVFYTSMDQYEHTNGLVADNAWAQYDWVYPQNPVNRGPSADGNTDKDFYTASVFDLHALRVTAKAESFVDKRESTNINLQTNIDFTDSFRASVRYIHGSAENKHTGNFADAFITTGEQHGLQTRVDNVTETVNPNGEGPDRIVIRGDMSGTHPSFTYPEGFGDSIEKYGLVSSFSHQNRDEESKLDVLRFDGILDLNDNNSLEFGYRYGKREVTRYQYDYVAPFTRRGMDDEQITVYSKWKDSGLPVNGDPGAGVFGDTIARTIPFTELDAMGWITEVSDFGPAPSDGRSFYFIDPKAMDDALGFHNTLYPGNVAIKDPGRSYELDDKTHTLYAQANFEGEFGVPYQANFGVQYIRTFLDVTTNVPGVEPIVEVDGVEYPTLSGTPPQDLGDSTVERSFTDFLPRFNIGFDTSENTKLRLAYTKTMTQLDANDLGLGLVYTVNNNADLGVFQAVSASQDGNPYMEPWRAENYDATFEWYFAESSMASIGLYRLDVATSITTTGTTTAAVPDSDGVIRDEDGEIGLTIRDNTDGGVVQGIELGYQQAFDFLPGAFSGLGTTLNYTWADGEGGDKDFYGATMPMGDNSEHQFNAILWYEMDGWQARVAMNYRSERYIGRAWNDGHPAAWWSAPTTYVDASVSYDITDGITVFLQGTNITEEYEETYMQWQDVVVNQNVFEARYNLGVRARF</sequence>
<evidence type="ECO:0000313" key="8">
    <source>
        <dbReference type="EMBL" id="MDO6422667.1"/>
    </source>
</evidence>
<dbReference type="InterPro" id="IPR036942">
    <property type="entry name" value="Beta-barrel_TonB_sf"/>
</dbReference>
<evidence type="ECO:0000313" key="9">
    <source>
        <dbReference type="Proteomes" id="UP001169760"/>
    </source>
</evidence>
<evidence type="ECO:0000256" key="5">
    <source>
        <dbReference type="SAM" id="SignalP"/>
    </source>
</evidence>